<keyword evidence="1" id="KW-0812">Transmembrane</keyword>
<organism evidence="2 3">
    <name type="scientific">Cyanobacterium stanieri LEGE 03274</name>
    <dbReference type="NCBI Taxonomy" id="1828756"/>
    <lineage>
        <taxon>Bacteria</taxon>
        <taxon>Bacillati</taxon>
        <taxon>Cyanobacteriota</taxon>
        <taxon>Cyanophyceae</taxon>
        <taxon>Oscillatoriophycideae</taxon>
        <taxon>Chroococcales</taxon>
        <taxon>Geminocystaceae</taxon>
        <taxon>Cyanobacterium</taxon>
    </lineage>
</organism>
<evidence type="ECO:0000313" key="2">
    <source>
        <dbReference type="EMBL" id="MBE9222445.1"/>
    </source>
</evidence>
<keyword evidence="3" id="KW-1185">Reference proteome</keyword>
<evidence type="ECO:0000256" key="1">
    <source>
        <dbReference type="SAM" id="Phobius"/>
    </source>
</evidence>
<accession>A0ABR9V3G9</accession>
<dbReference type="RefSeq" id="WP_193800606.1">
    <property type="nucleotide sequence ID" value="NZ_JADEWC010000012.1"/>
</dbReference>
<feature type="transmembrane region" description="Helical" evidence="1">
    <location>
        <begin position="93"/>
        <end position="113"/>
    </location>
</feature>
<proteinExistence type="predicted"/>
<sequence>MNIVSRIAHKDLNWNAIILCTLGFWFCSSLFLDFILIPSMSVSGMMNDGGFASVGFVIFGVFNRIEVICAALILTVSLVFYFNHQFPEQKQTIFLVFANLLLLIALAYTYIFIPHMSAWGLSINQFSASTEMPHEMISWHEGYWVLEAIKYLLVGNLLRWCYNNTCPVKN</sequence>
<feature type="transmembrane region" description="Helical" evidence="1">
    <location>
        <begin position="12"/>
        <end position="37"/>
    </location>
</feature>
<reference evidence="2 3" key="1">
    <citation type="submission" date="2020-10" db="EMBL/GenBank/DDBJ databases">
        <authorList>
            <person name="Castelo-Branco R."/>
            <person name="Eusebio N."/>
            <person name="Adriana R."/>
            <person name="Vieira A."/>
            <person name="Brugerolle De Fraissinette N."/>
            <person name="Rezende De Castro R."/>
            <person name="Schneider M.P."/>
            <person name="Vasconcelos V."/>
            <person name="Leao P.N."/>
        </authorList>
    </citation>
    <scope>NUCLEOTIDE SEQUENCE [LARGE SCALE GENOMIC DNA]</scope>
    <source>
        <strain evidence="2 3">LEGE 03274</strain>
    </source>
</reference>
<dbReference type="EMBL" id="JADEWC010000012">
    <property type="protein sequence ID" value="MBE9222445.1"/>
    <property type="molecule type" value="Genomic_DNA"/>
</dbReference>
<feature type="transmembrane region" description="Helical" evidence="1">
    <location>
        <begin position="57"/>
        <end position="81"/>
    </location>
</feature>
<dbReference type="Proteomes" id="UP000654604">
    <property type="component" value="Unassembled WGS sequence"/>
</dbReference>
<keyword evidence="1" id="KW-0472">Membrane</keyword>
<evidence type="ECO:0000313" key="3">
    <source>
        <dbReference type="Proteomes" id="UP000654604"/>
    </source>
</evidence>
<comment type="caution">
    <text evidence="2">The sequence shown here is derived from an EMBL/GenBank/DDBJ whole genome shotgun (WGS) entry which is preliminary data.</text>
</comment>
<name>A0ABR9V3G9_9CHRO</name>
<evidence type="ECO:0008006" key="4">
    <source>
        <dbReference type="Google" id="ProtNLM"/>
    </source>
</evidence>
<protein>
    <recommendedName>
        <fullName evidence="4">DUF4149 domain-containing protein</fullName>
    </recommendedName>
</protein>
<keyword evidence="1" id="KW-1133">Transmembrane helix</keyword>
<gene>
    <name evidence="2" type="ORF">IQ215_07015</name>
</gene>